<name>A0A6J5JP17_9BURK</name>
<dbReference type="InterPro" id="IPR032623">
    <property type="entry name" value="FecR_N"/>
</dbReference>
<sequence>MAARCDVVGPEAWVASAPAVQRCAVRGMCVDGASGGGVIMNESQRDKDPGDANTRADAIREGAVRWLLWLRTGDTTEQELDAFARWRAQSDEHARTVRELIWMWAVLETVGRQEPGGSTRTH</sequence>
<evidence type="ECO:0000313" key="3">
    <source>
        <dbReference type="Proteomes" id="UP000494322"/>
    </source>
</evidence>
<feature type="domain" description="FecR N-terminal" evidence="1">
    <location>
        <begin position="63"/>
        <end position="96"/>
    </location>
</feature>
<dbReference type="Proteomes" id="UP000494322">
    <property type="component" value="Unassembled WGS sequence"/>
</dbReference>
<reference evidence="2 3" key="1">
    <citation type="submission" date="2020-04" db="EMBL/GenBank/DDBJ databases">
        <authorList>
            <person name="Depoorter E."/>
        </authorList>
    </citation>
    <scope>NUCLEOTIDE SEQUENCE [LARGE SCALE GENOMIC DNA]</scope>
    <source>
        <strain evidence="2 3">BCC0132</strain>
    </source>
</reference>
<dbReference type="Pfam" id="PF16220">
    <property type="entry name" value="DUF4880"/>
    <property type="match status" value="1"/>
</dbReference>
<organism evidence="2 3">
    <name type="scientific">Burkholderia cenocepacia</name>
    <dbReference type="NCBI Taxonomy" id="95486"/>
    <lineage>
        <taxon>Bacteria</taxon>
        <taxon>Pseudomonadati</taxon>
        <taxon>Pseudomonadota</taxon>
        <taxon>Betaproteobacteria</taxon>
        <taxon>Burkholderiales</taxon>
        <taxon>Burkholderiaceae</taxon>
        <taxon>Burkholderia</taxon>
        <taxon>Burkholderia cepacia complex</taxon>
    </lineage>
</organism>
<protein>
    <recommendedName>
        <fullName evidence="1">FecR N-terminal domain-containing protein</fullName>
    </recommendedName>
</protein>
<proteinExistence type="predicted"/>
<dbReference type="EMBL" id="CABWIK020000047">
    <property type="protein sequence ID" value="CAB3973359.1"/>
    <property type="molecule type" value="Genomic_DNA"/>
</dbReference>
<dbReference type="AlphaFoldDB" id="A0A6J5JP17"/>
<gene>
    <name evidence="2" type="ORF">BCO9919_05728</name>
</gene>
<evidence type="ECO:0000259" key="1">
    <source>
        <dbReference type="Pfam" id="PF16220"/>
    </source>
</evidence>
<evidence type="ECO:0000313" key="2">
    <source>
        <dbReference type="EMBL" id="CAB3973359.1"/>
    </source>
</evidence>
<accession>A0A6J5JP17</accession>